<evidence type="ECO:0000256" key="5">
    <source>
        <dbReference type="ARBA" id="ARBA00023136"/>
    </source>
</evidence>
<evidence type="ECO:0000256" key="3">
    <source>
        <dbReference type="ARBA" id="ARBA00022692"/>
    </source>
</evidence>
<dbReference type="AlphaFoldDB" id="A0AAD1KA87"/>
<dbReference type="PANTHER" id="PTHR36115:SF6">
    <property type="entry name" value="PROLINE-RICH ANTIGEN HOMOLOG"/>
    <property type="match status" value="1"/>
</dbReference>
<organism evidence="9 10">
    <name type="scientific">Shewanella algae</name>
    <dbReference type="NCBI Taxonomy" id="38313"/>
    <lineage>
        <taxon>Bacteria</taxon>
        <taxon>Pseudomonadati</taxon>
        <taxon>Pseudomonadota</taxon>
        <taxon>Gammaproteobacteria</taxon>
        <taxon>Alteromonadales</taxon>
        <taxon>Shewanellaceae</taxon>
        <taxon>Shewanella</taxon>
    </lineage>
</organism>
<reference evidence="9" key="1">
    <citation type="submission" date="2021-05" db="EMBL/GenBank/DDBJ databases">
        <title>Molecular characterization for Shewanella algae harboring chromosomal blaOXA-55-like strains isolated from clinical and environment sample.</title>
        <authorList>
            <person name="Ohama Y."/>
            <person name="Aoki K."/>
            <person name="Harada S."/>
            <person name="Moriya K."/>
            <person name="Ishii Y."/>
            <person name="Tateda K."/>
        </authorList>
    </citation>
    <scope>NUCLEOTIDE SEQUENCE</scope>
    <source>
        <strain evidence="9">TUM17379</strain>
    </source>
</reference>
<accession>A0AAD1KA87</accession>
<feature type="transmembrane region" description="Helical" evidence="7">
    <location>
        <begin position="336"/>
        <end position="355"/>
    </location>
</feature>
<comment type="subcellular location">
    <subcellularLocation>
        <location evidence="1">Cell membrane</location>
        <topology evidence="1">Multi-pass membrane protein</topology>
    </subcellularLocation>
</comment>
<evidence type="ECO:0000256" key="7">
    <source>
        <dbReference type="SAM" id="Phobius"/>
    </source>
</evidence>
<dbReference type="RefSeq" id="WP_243888077.1">
    <property type="nucleotide sequence ID" value="NZ_AP024613.1"/>
</dbReference>
<feature type="transmembrane region" description="Helical" evidence="7">
    <location>
        <begin position="101"/>
        <end position="120"/>
    </location>
</feature>
<dbReference type="PANTHER" id="PTHR36115">
    <property type="entry name" value="PROLINE-RICH ANTIGEN HOMOLOG-RELATED"/>
    <property type="match status" value="1"/>
</dbReference>
<dbReference type="EMBL" id="AP024613">
    <property type="protein sequence ID" value="BCV44831.1"/>
    <property type="molecule type" value="Genomic_DNA"/>
</dbReference>
<protein>
    <submittedName>
        <fullName evidence="9">RDD domain protein</fullName>
    </submittedName>
</protein>
<feature type="region of interest" description="Disordered" evidence="6">
    <location>
        <begin position="226"/>
        <end position="271"/>
    </location>
</feature>
<keyword evidence="5 7" id="KW-0472">Membrane</keyword>
<evidence type="ECO:0000313" key="9">
    <source>
        <dbReference type="EMBL" id="BCV44831.1"/>
    </source>
</evidence>
<feature type="region of interest" description="Disordered" evidence="6">
    <location>
        <begin position="1"/>
        <end position="20"/>
    </location>
</feature>
<name>A0AAD1KA87_9GAMM</name>
<keyword evidence="4 7" id="KW-1133">Transmembrane helix</keyword>
<feature type="transmembrane region" description="Helical" evidence="7">
    <location>
        <begin position="287"/>
        <end position="305"/>
    </location>
</feature>
<feature type="domain" description="RDD" evidence="8">
    <location>
        <begin position="291"/>
        <end position="367"/>
    </location>
</feature>
<evidence type="ECO:0000256" key="1">
    <source>
        <dbReference type="ARBA" id="ARBA00004651"/>
    </source>
</evidence>
<evidence type="ECO:0000256" key="4">
    <source>
        <dbReference type="ARBA" id="ARBA00022989"/>
    </source>
</evidence>
<dbReference type="GO" id="GO:0005886">
    <property type="term" value="C:plasma membrane"/>
    <property type="evidence" value="ECO:0007669"/>
    <property type="project" value="UniProtKB-SubCell"/>
</dbReference>
<feature type="transmembrane region" description="Helical" evidence="7">
    <location>
        <begin position="64"/>
        <end position="89"/>
    </location>
</feature>
<dbReference type="Pfam" id="PF06271">
    <property type="entry name" value="RDD"/>
    <property type="match status" value="1"/>
</dbReference>
<dbReference type="InterPro" id="IPR051791">
    <property type="entry name" value="Pra-immunoreactive"/>
</dbReference>
<keyword evidence="3 7" id="KW-0812">Transmembrane</keyword>
<dbReference type="Proteomes" id="UP000825078">
    <property type="component" value="Chromosome"/>
</dbReference>
<dbReference type="InterPro" id="IPR010432">
    <property type="entry name" value="RDD"/>
</dbReference>
<gene>
    <name evidence="9" type="ORF">TUM17379_18490</name>
</gene>
<keyword evidence="2" id="KW-1003">Cell membrane</keyword>
<evidence type="ECO:0000256" key="2">
    <source>
        <dbReference type="ARBA" id="ARBA00022475"/>
    </source>
</evidence>
<proteinExistence type="predicted"/>
<evidence type="ECO:0000256" key="6">
    <source>
        <dbReference type="SAM" id="MobiDB-lite"/>
    </source>
</evidence>
<sequence>MDHNFNAEEANPNRTGEQSGFKLYPGKDPRSIVTPAAFSVAPELLYTPLAKPWKRALAITIDGLLIAVLAEQAGPLFVLLVCLLAYYIHNHANRISTWAKGLLYLFMAVVLLWSAVPQMIKVNGLQERRDNEIQGQTLLTLTPQLLRLSLCEDKACAQHEAGLLVNAAAEAGLSRTQAETMLQGALDDLPLASADIAAINADLMPQLASIKPESVAALNERANAQTDAKNDVKTDEKTDAKIDAKIDTQTQPASAEDDSRPGAEEDEQEEETQYSLLAWAKGMLNDLGFGFGWAAFYFTLFTAWFDGQTLGKKIMRVRVIALGGGKLSLWDAFGRYGGYGAGFATGLLGFLQIFWDANRQAIQDKISATVVIDLSKPRMSPTETVLQADPVTKQ</sequence>
<feature type="compositionally biased region" description="Basic and acidic residues" evidence="6">
    <location>
        <begin position="228"/>
        <end position="246"/>
    </location>
</feature>
<evidence type="ECO:0000259" key="8">
    <source>
        <dbReference type="Pfam" id="PF06271"/>
    </source>
</evidence>
<evidence type="ECO:0000313" key="10">
    <source>
        <dbReference type="Proteomes" id="UP000825078"/>
    </source>
</evidence>